<proteinExistence type="predicted"/>
<dbReference type="RefSeq" id="WP_164877357.1">
    <property type="nucleotide sequence ID" value="NZ_CP024970.1"/>
</dbReference>
<dbReference type="GeneID" id="97605194"/>
<evidence type="ECO:0000313" key="3">
    <source>
        <dbReference type="Proteomes" id="UP000662840"/>
    </source>
</evidence>
<feature type="compositionally biased region" description="Basic and acidic residues" evidence="1">
    <location>
        <begin position="1"/>
        <end position="25"/>
    </location>
</feature>
<dbReference type="EMBL" id="CP066796">
    <property type="protein sequence ID" value="QSI92550.1"/>
    <property type="molecule type" value="Genomic_DNA"/>
</dbReference>
<evidence type="ECO:0000313" key="2">
    <source>
        <dbReference type="EMBL" id="QSI92550.1"/>
    </source>
</evidence>
<organism evidence="2 3">
    <name type="scientific">Erwinia amylovora</name>
    <name type="common">Fire blight bacteria</name>
    <dbReference type="NCBI Taxonomy" id="552"/>
    <lineage>
        <taxon>Bacteria</taxon>
        <taxon>Pseudomonadati</taxon>
        <taxon>Pseudomonadota</taxon>
        <taxon>Gammaproteobacteria</taxon>
        <taxon>Enterobacterales</taxon>
        <taxon>Erwiniaceae</taxon>
        <taxon>Erwinia</taxon>
    </lineage>
</organism>
<keyword evidence="3" id="KW-1185">Reference proteome</keyword>
<sequence>MTQKHEAGTGEKPRQTVRRTADHKAQLSTASAILAAKMEEKRQLWDSK</sequence>
<evidence type="ECO:0000256" key="1">
    <source>
        <dbReference type="SAM" id="MobiDB-lite"/>
    </source>
</evidence>
<reference evidence="2 3" key="1">
    <citation type="submission" date="2020-12" db="EMBL/GenBank/DDBJ databases">
        <title>Genome sequence of Erwinia amylovora ATCC15580, a type strain.</title>
        <authorList>
            <person name="Kang I.-J."/>
            <person name="Roh E."/>
        </authorList>
    </citation>
    <scope>NUCLEOTIDE SEQUENCE [LARGE SCALE GENOMIC DNA]</scope>
    <source>
        <strain evidence="2 3">ATCC 15580</strain>
    </source>
</reference>
<gene>
    <name evidence="2" type="ORF">JGC47_04385</name>
</gene>
<name>A0ABX7MJH5_ERWAM</name>
<protein>
    <submittedName>
        <fullName evidence="2">Uncharacterized protein</fullName>
    </submittedName>
</protein>
<feature type="region of interest" description="Disordered" evidence="1">
    <location>
        <begin position="1"/>
        <end position="26"/>
    </location>
</feature>
<dbReference type="Proteomes" id="UP000662840">
    <property type="component" value="Chromosome"/>
</dbReference>
<accession>A0ABX7MJH5</accession>